<gene>
    <name evidence="1" type="ORF">SAMEA3545359_02199</name>
</gene>
<accession>A0A1C6JIF0</accession>
<sequence>MKEAVNDQYDYIDWWLYEAADDFEIWEADCTMKYCLKEPEALYDFITGTLKPIPVSPSENTSQ</sequence>
<reference evidence="1" key="1">
    <citation type="submission" date="2015-09" db="EMBL/GenBank/DDBJ databases">
        <authorList>
            <consortium name="Pathogen Informatics"/>
        </authorList>
    </citation>
    <scope>NUCLEOTIDE SEQUENCE</scope>
    <source>
        <strain evidence="1">2789STDY5834896</strain>
    </source>
</reference>
<organism evidence="1">
    <name type="scientific">uncultured Anaerotruncus sp</name>
    <dbReference type="NCBI Taxonomy" id="905011"/>
    <lineage>
        <taxon>Bacteria</taxon>
        <taxon>Bacillati</taxon>
        <taxon>Bacillota</taxon>
        <taxon>Clostridia</taxon>
        <taxon>Eubacteriales</taxon>
        <taxon>Oscillospiraceae</taxon>
        <taxon>Anaerotruncus</taxon>
        <taxon>environmental samples</taxon>
    </lineage>
</organism>
<name>A0A1C6JIF0_9FIRM</name>
<proteinExistence type="predicted"/>
<dbReference type="EMBL" id="FMHG01000001">
    <property type="protein sequence ID" value="SCJ81475.1"/>
    <property type="molecule type" value="Genomic_DNA"/>
</dbReference>
<dbReference type="AlphaFoldDB" id="A0A1C6JIF0"/>
<protein>
    <submittedName>
        <fullName evidence="1">Uncharacterized protein</fullName>
    </submittedName>
</protein>
<evidence type="ECO:0000313" key="1">
    <source>
        <dbReference type="EMBL" id="SCJ81475.1"/>
    </source>
</evidence>